<evidence type="ECO:0000313" key="3">
    <source>
        <dbReference type="Proteomes" id="UP000266841"/>
    </source>
</evidence>
<keyword evidence="3" id="KW-1185">Reference proteome</keyword>
<feature type="region of interest" description="Disordered" evidence="1">
    <location>
        <begin position="200"/>
        <end position="225"/>
    </location>
</feature>
<proteinExistence type="predicted"/>
<evidence type="ECO:0000313" key="2">
    <source>
        <dbReference type="EMBL" id="EJK59197.1"/>
    </source>
</evidence>
<gene>
    <name evidence="2" type="ORF">THAOC_20611</name>
</gene>
<feature type="region of interest" description="Disordered" evidence="1">
    <location>
        <begin position="15"/>
        <end position="91"/>
    </location>
</feature>
<feature type="compositionally biased region" description="Basic and acidic residues" evidence="1">
    <location>
        <begin position="203"/>
        <end position="216"/>
    </location>
</feature>
<dbReference type="Proteomes" id="UP000266841">
    <property type="component" value="Unassembled WGS sequence"/>
</dbReference>
<evidence type="ECO:0000256" key="1">
    <source>
        <dbReference type="SAM" id="MobiDB-lite"/>
    </source>
</evidence>
<sequence>MNTFVKLIRSVGAAPASAAALAERQSKDEKKKANESKIQSIRTQIGASIGNAFPSTPTERKKGGKRHHSTDDGSISSMDDSLGSSISSRRRKQAVTAYPMTILQLMSLRCGNTLNLLSINPPLLGDCSRKGSPREAPQCPPTIRGQRASLQAVNGRSRAEPPSLVMPPLGATGGVGLDPWSPAYPRSPAYCMSQMEPPPCDPPHTEVARLSTEPDRPSLIATANPPWGRGMDVSLPARLGAALHGVSSGAPARGWGRSSSLQGRRLAPATVSATTTTGSAMTDDDCKRAPPFLRRQGGRLSAEAAPRRHRLATMMRAATRFGTFSL</sequence>
<dbReference type="EMBL" id="AGNL01023379">
    <property type="protein sequence ID" value="EJK59197.1"/>
    <property type="molecule type" value="Genomic_DNA"/>
</dbReference>
<dbReference type="AlphaFoldDB" id="K0SL79"/>
<comment type="caution">
    <text evidence="2">The sequence shown here is derived from an EMBL/GenBank/DDBJ whole genome shotgun (WGS) entry which is preliminary data.</text>
</comment>
<feature type="compositionally biased region" description="Polar residues" evidence="1">
    <location>
        <begin position="36"/>
        <end position="46"/>
    </location>
</feature>
<feature type="compositionally biased region" description="Low complexity" evidence="1">
    <location>
        <begin position="72"/>
        <end position="87"/>
    </location>
</feature>
<accession>K0SL79</accession>
<reference evidence="2 3" key="1">
    <citation type="journal article" date="2012" name="Genome Biol.">
        <title>Genome and low-iron response of an oceanic diatom adapted to chronic iron limitation.</title>
        <authorList>
            <person name="Lommer M."/>
            <person name="Specht M."/>
            <person name="Roy A.S."/>
            <person name="Kraemer L."/>
            <person name="Andreson R."/>
            <person name="Gutowska M.A."/>
            <person name="Wolf J."/>
            <person name="Bergner S.V."/>
            <person name="Schilhabel M.B."/>
            <person name="Klostermeier U.C."/>
            <person name="Beiko R.G."/>
            <person name="Rosenstiel P."/>
            <person name="Hippler M."/>
            <person name="Laroche J."/>
        </authorList>
    </citation>
    <scope>NUCLEOTIDE SEQUENCE [LARGE SCALE GENOMIC DNA]</scope>
    <source>
        <strain evidence="2 3">CCMP1005</strain>
    </source>
</reference>
<name>K0SL79_THAOC</name>
<organism evidence="2 3">
    <name type="scientific">Thalassiosira oceanica</name>
    <name type="common">Marine diatom</name>
    <dbReference type="NCBI Taxonomy" id="159749"/>
    <lineage>
        <taxon>Eukaryota</taxon>
        <taxon>Sar</taxon>
        <taxon>Stramenopiles</taxon>
        <taxon>Ochrophyta</taxon>
        <taxon>Bacillariophyta</taxon>
        <taxon>Coscinodiscophyceae</taxon>
        <taxon>Thalassiosirophycidae</taxon>
        <taxon>Thalassiosirales</taxon>
        <taxon>Thalassiosiraceae</taxon>
        <taxon>Thalassiosira</taxon>
    </lineage>
</organism>
<feature type="region of interest" description="Disordered" evidence="1">
    <location>
        <begin position="245"/>
        <end position="264"/>
    </location>
</feature>
<feature type="compositionally biased region" description="Basic and acidic residues" evidence="1">
    <location>
        <begin position="24"/>
        <end position="35"/>
    </location>
</feature>
<protein>
    <submittedName>
        <fullName evidence="2">Uncharacterized protein</fullName>
    </submittedName>
</protein>
<feature type="region of interest" description="Disordered" evidence="1">
    <location>
        <begin position="128"/>
        <end position="170"/>
    </location>
</feature>